<gene>
    <name evidence="4" type="ORF">G3I74_08075</name>
</gene>
<dbReference type="Pfam" id="PF00571">
    <property type="entry name" value="CBS"/>
    <property type="match status" value="2"/>
</dbReference>
<dbReference type="InterPro" id="IPR046342">
    <property type="entry name" value="CBS_dom_sf"/>
</dbReference>
<feature type="domain" description="CBS" evidence="3">
    <location>
        <begin position="110"/>
        <end position="164"/>
    </location>
</feature>
<dbReference type="Proteomes" id="UP000484885">
    <property type="component" value="Unassembled WGS sequence"/>
</dbReference>
<dbReference type="SMART" id="SM00116">
    <property type="entry name" value="CBS"/>
    <property type="match status" value="2"/>
</dbReference>
<name>A0A845V0E5_9GAMM</name>
<dbReference type="AlphaFoldDB" id="A0A845V0E5"/>
<comment type="caution">
    <text evidence="4">The sequence shown here is derived from an EMBL/GenBank/DDBJ whole genome shotgun (WGS) entry which is preliminary data.</text>
</comment>
<reference evidence="4 5" key="1">
    <citation type="submission" date="2020-02" db="EMBL/GenBank/DDBJ databases">
        <authorList>
            <person name="Zhang X.-Y."/>
        </authorList>
    </citation>
    <scope>NUCLEOTIDE SEQUENCE [LARGE SCALE GENOMIC DNA]</scope>
    <source>
        <strain evidence="4 5">C33</strain>
    </source>
</reference>
<dbReference type="PANTHER" id="PTHR43080">
    <property type="entry name" value="CBS DOMAIN-CONTAINING PROTEIN CBSX3, MITOCHONDRIAL"/>
    <property type="match status" value="1"/>
</dbReference>
<evidence type="ECO:0000313" key="4">
    <source>
        <dbReference type="EMBL" id="NDY95680.1"/>
    </source>
</evidence>
<sequence length="164" mass="17746">MKALEKLTAKDVMNPDVVLVHDDMTVHELAAKLTEHGISGAPVLDRDGLLVGVVSLSDIVANDGHRSAIRGGEHVGDFFLQGWEDELDETELRPFHVVDDDDGMTVADILTSVIYTVDESTDIATMADTMIQGRIHRLVVTRDGGVVGIVSTLDMLKALRSLAD</sequence>
<dbReference type="EMBL" id="JAAGSC010000040">
    <property type="protein sequence ID" value="NDY95680.1"/>
    <property type="molecule type" value="Genomic_DNA"/>
</dbReference>
<evidence type="ECO:0000259" key="3">
    <source>
        <dbReference type="PROSITE" id="PS51371"/>
    </source>
</evidence>
<protein>
    <submittedName>
        <fullName evidence="4">CBS domain-containing protein</fullName>
    </submittedName>
</protein>
<dbReference type="InterPro" id="IPR051257">
    <property type="entry name" value="Diverse_CBS-Domain"/>
</dbReference>
<evidence type="ECO:0000256" key="2">
    <source>
        <dbReference type="PROSITE-ProRule" id="PRU00703"/>
    </source>
</evidence>
<evidence type="ECO:0000313" key="5">
    <source>
        <dbReference type="Proteomes" id="UP000484885"/>
    </source>
</evidence>
<accession>A0A845V0E5</accession>
<proteinExistence type="predicted"/>
<keyword evidence="5" id="KW-1185">Reference proteome</keyword>
<keyword evidence="1 2" id="KW-0129">CBS domain</keyword>
<dbReference type="RefSeq" id="WP_164211073.1">
    <property type="nucleotide sequence ID" value="NZ_JAAGSC010000040.1"/>
</dbReference>
<organism evidence="4 5">
    <name type="scientific">Wenzhouxiangella limi</name>
    <dbReference type="NCBI Taxonomy" id="2707351"/>
    <lineage>
        <taxon>Bacteria</taxon>
        <taxon>Pseudomonadati</taxon>
        <taxon>Pseudomonadota</taxon>
        <taxon>Gammaproteobacteria</taxon>
        <taxon>Chromatiales</taxon>
        <taxon>Wenzhouxiangellaceae</taxon>
        <taxon>Wenzhouxiangella</taxon>
    </lineage>
</organism>
<dbReference type="PROSITE" id="PS51371">
    <property type="entry name" value="CBS"/>
    <property type="match status" value="2"/>
</dbReference>
<dbReference type="InterPro" id="IPR000644">
    <property type="entry name" value="CBS_dom"/>
</dbReference>
<dbReference type="SUPFAM" id="SSF54631">
    <property type="entry name" value="CBS-domain pair"/>
    <property type="match status" value="1"/>
</dbReference>
<feature type="domain" description="CBS" evidence="3">
    <location>
        <begin position="13"/>
        <end position="69"/>
    </location>
</feature>
<evidence type="ECO:0000256" key="1">
    <source>
        <dbReference type="ARBA" id="ARBA00023122"/>
    </source>
</evidence>
<dbReference type="PANTHER" id="PTHR43080:SF2">
    <property type="entry name" value="CBS DOMAIN-CONTAINING PROTEIN"/>
    <property type="match status" value="1"/>
</dbReference>
<dbReference type="Gene3D" id="3.10.580.10">
    <property type="entry name" value="CBS-domain"/>
    <property type="match status" value="1"/>
</dbReference>